<protein>
    <submittedName>
        <fullName evidence="3">Uncharacterized protein</fullName>
    </submittedName>
</protein>
<dbReference type="KEGG" id="cfm:BJL90_15070"/>
<evidence type="ECO:0000256" key="1">
    <source>
        <dbReference type="SAM" id="Phobius"/>
    </source>
</evidence>
<keyword evidence="1" id="KW-1133">Transmembrane helix</keyword>
<evidence type="ECO:0000313" key="5">
    <source>
        <dbReference type="Proteomes" id="UP000192478"/>
    </source>
</evidence>
<keyword evidence="4" id="KW-1185">Reference proteome</keyword>
<evidence type="ECO:0000313" key="4">
    <source>
        <dbReference type="Proteomes" id="UP000177894"/>
    </source>
</evidence>
<dbReference type="EMBL" id="CP017603">
    <property type="protein sequence ID" value="AOY77056.1"/>
    <property type="molecule type" value="Genomic_DNA"/>
</dbReference>
<name>A0AAC9RLJ9_9CLOT</name>
<organism evidence="3 5">
    <name type="scientific">Clostridium formicaceticum</name>
    <dbReference type="NCBI Taxonomy" id="1497"/>
    <lineage>
        <taxon>Bacteria</taxon>
        <taxon>Bacillati</taxon>
        <taxon>Bacillota</taxon>
        <taxon>Clostridia</taxon>
        <taxon>Eubacteriales</taxon>
        <taxon>Clostridiaceae</taxon>
        <taxon>Clostridium</taxon>
    </lineage>
</organism>
<reference evidence="3 5" key="2">
    <citation type="submission" date="2017-03" db="EMBL/GenBank/DDBJ databases">
        <title>Complete sequence of Clostridium formicaceticum DSM 92.</title>
        <authorList>
            <person name="Poehlein A."/>
            <person name="Karl M."/>
            <person name="Bengelsdorf F.R."/>
            <person name="Duerre P."/>
            <person name="Daniel R."/>
        </authorList>
    </citation>
    <scope>NUCLEOTIDE SEQUENCE [LARGE SCALE GENOMIC DNA]</scope>
    <source>
        <strain evidence="3 5">DSM 92</strain>
    </source>
</reference>
<sequence>MKSYLENEAGSIAAICFMLGVTVLMLALSTLTVYVNDYAAVVSNSDAIKAYYLAEMAAQETLWELMETTEALVLVYFSHLKQHKINYMRNVEKEIYEAYHPPVFNNYLESYLISHLSNFKKEAKNPFLDYSHPHRYESKLNYNAAESTIVIEGTGVYNNARRRVKMEVKVPYQVQEGIDTYHLPSTVIYPPRISGYYQIVL</sequence>
<dbReference type="Proteomes" id="UP000192478">
    <property type="component" value="Chromosome"/>
</dbReference>
<keyword evidence="1" id="KW-0812">Transmembrane</keyword>
<feature type="transmembrane region" description="Helical" evidence="1">
    <location>
        <begin position="12"/>
        <end position="35"/>
    </location>
</feature>
<dbReference type="Proteomes" id="UP000177894">
    <property type="component" value="Chromosome"/>
</dbReference>
<dbReference type="EMBL" id="CP020559">
    <property type="protein sequence ID" value="ARE87558.1"/>
    <property type="molecule type" value="Genomic_DNA"/>
</dbReference>
<reference evidence="2 4" key="1">
    <citation type="submission" date="2016-10" db="EMBL/GenBank/DDBJ databases">
        <title>Complete Genome Sequence of Acetogen Clostridium formicoaceticum ATCC 27076.</title>
        <authorList>
            <person name="Bao T."/>
            <person name="Cheng C."/>
            <person name="Zhao J."/>
            <person name="Yang S.-T."/>
            <person name="Wang J."/>
            <person name="Wang M."/>
        </authorList>
    </citation>
    <scope>NUCLEOTIDE SEQUENCE [LARGE SCALE GENOMIC DNA]</scope>
    <source>
        <strain evidence="2 4">ATCC 27076</strain>
    </source>
</reference>
<proteinExistence type="predicted"/>
<gene>
    <name evidence="2" type="ORF">BJL90_15070</name>
    <name evidence="3" type="ORF">CLFO_19580</name>
</gene>
<dbReference type="AlphaFoldDB" id="A0AAC9RLJ9"/>
<accession>A0AAC9RLJ9</accession>
<evidence type="ECO:0000313" key="2">
    <source>
        <dbReference type="EMBL" id="AOY77056.1"/>
    </source>
</evidence>
<evidence type="ECO:0000313" key="3">
    <source>
        <dbReference type="EMBL" id="ARE87558.1"/>
    </source>
</evidence>
<keyword evidence="1" id="KW-0472">Membrane</keyword>
<dbReference type="RefSeq" id="WP_070969754.1">
    <property type="nucleotide sequence ID" value="NZ_CP017603.1"/>
</dbReference>